<proteinExistence type="predicted"/>
<dbReference type="GO" id="GO:0003677">
    <property type="term" value="F:DNA binding"/>
    <property type="evidence" value="ECO:0007669"/>
    <property type="project" value="UniProtKB-KW"/>
</dbReference>
<dbReference type="GO" id="GO:0003700">
    <property type="term" value="F:DNA-binding transcription factor activity"/>
    <property type="evidence" value="ECO:0007669"/>
    <property type="project" value="TreeGrafter"/>
</dbReference>
<evidence type="ECO:0000256" key="1">
    <source>
        <dbReference type="ARBA" id="ARBA00023125"/>
    </source>
</evidence>
<dbReference type="Gene3D" id="1.10.10.10">
    <property type="entry name" value="Winged helix-like DNA-binding domain superfamily/Winged helix DNA-binding domain"/>
    <property type="match status" value="1"/>
</dbReference>
<dbReference type="GO" id="GO:0005829">
    <property type="term" value="C:cytosol"/>
    <property type="evidence" value="ECO:0007669"/>
    <property type="project" value="TreeGrafter"/>
</dbReference>
<dbReference type="EMBL" id="SMAJ01000001">
    <property type="protein sequence ID" value="TCT10889.1"/>
    <property type="molecule type" value="Genomic_DNA"/>
</dbReference>
<organism evidence="2 3">
    <name type="scientific">Paralcaligenes ureilyticus</name>
    <dbReference type="NCBI Taxonomy" id="627131"/>
    <lineage>
        <taxon>Bacteria</taxon>
        <taxon>Pseudomonadati</taxon>
        <taxon>Pseudomonadota</taxon>
        <taxon>Betaproteobacteria</taxon>
        <taxon>Burkholderiales</taxon>
        <taxon>Alcaligenaceae</taxon>
        <taxon>Paralcaligenes</taxon>
    </lineage>
</organism>
<dbReference type="InterPro" id="IPR036390">
    <property type="entry name" value="WH_DNA-bd_sf"/>
</dbReference>
<dbReference type="SUPFAM" id="SSF46785">
    <property type="entry name" value="Winged helix' DNA-binding domain"/>
    <property type="match status" value="1"/>
</dbReference>
<evidence type="ECO:0000313" key="2">
    <source>
        <dbReference type="EMBL" id="TCT10889.1"/>
    </source>
</evidence>
<gene>
    <name evidence="2" type="ORF">EDC26_101109</name>
</gene>
<dbReference type="InterPro" id="IPR000944">
    <property type="entry name" value="Tscrpt_reg_Rrf2"/>
</dbReference>
<dbReference type="PANTHER" id="PTHR33221:SF4">
    <property type="entry name" value="HTH-TYPE TRANSCRIPTIONAL REPRESSOR NSRR"/>
    <property type="match status" value="1"/>
</dbReference>
<dbReference type="OrthoDB" id="9795923at2"/>
<dbReference type="AlphaFoldDB" id="A0A4R3MEY8"/>
<sequence length="162" mass="18827">MRLTTLTDYSMRLLMYLGRHPERLCTISEIARAYDISEPHLMKITHRLGQHGWIETVRGRNGGMRLAYEPAEINLGEVLRDTENDLDLVECLGSGNTCSLSGRCRLTAIIDGALQQFLQHLHRYTLADILPEEDREVFRQQANQRRLQLVRTEHPQRMEKSR</sequence>
<keyword evidence="1" id="KW-0238">DNA-binding</keyword>
<name>A0A4R3MEY8_9BURK</name>
<dbReference type="PANTHER" id="PTHR33221">
    <property type="entry name" value="WINGED HELIX-TURN-HELIX TRANSCRIPTIONAL REGULATOR, RRF2 FAMILY"/>
    <property type="match status" value="1"/>
</dbReference>
<dbReference type="PROSITE" id="PS51197">
    <property type="entry name" value="HTH_RRF2_2"/>
    <property type="match status" value="1"/>
</dbReference>
<reference evidence="2 3" key="1">
    <citation type="submission" date="2019-03" db="EMBL/GenBank/DDBJ databases">
        <title>Genomic Encyclopedia of Type Strains, Phase IV (KMG-IV): sequencing the most valuable type-strain genomes for metagenomic binning, comparative biology and taxonomic classification.</title>
        <authorList>
            <person name="Goeker M."/>
        </authorList>
    </citation>
    <scope>NUCLEOTIDE SEQUENCE [LARGE SCALE GENOMIC DNA]</scope>
    <source>
        <strain evidence="2 3">DSM 24591</strain>
    </source>
</reference>
<accession>A0A4R3MEY8</accession>
<comment type="caution">
    <text evidence="2">The sequence shown here is derived from an EMBL/GenBank/DDBJ whole genome shotgun (WGS) entry which is preliminary data.</text>
</comment>
<dbReference type="InterPro" id="IPR036388">
    <property type="entry name" value="WH-like_DNA-bd_sf"/>
</dbReference>
<evidence type="ECO:0000313" key="3">
    <source>
        <dbReference type="Proteomes" id="UP000295525"/>
    </source>
</evidence>
<keyword evidence="3" id="KW-1185">Reference proteome</keyword>
<dbReference type="Proteomes" id="UP000295525">
    <property type="component" value="Unassembled WGS sequence"/>
</dbReference>
<dbReference type="Pfam" id="PF02082">
    <property type="entry name" value="Rrf2"/>
    <property type="match status" value="1"/>
</dbReference>
<dbReference type="RefSeq" id="WP_132579325.1">
    <property type="nucleotide sequence ID" value="NZ_SMAJ01000001.1"/>
</dbReference>
<protein>
    <submittedName>
        <fullName evidence="2">BadM/Rrf2 family transcriptional regulator</fullName>
    </submittedName>
</protein>
<dbReference type="NCBIfam" id="TIGR00738">
    <property type="entry name" value="rrf2_super"/>
    <property type="match status" value="1"/>
</dbReference>